<proteinExistence type="predicted"/>
<feature type="region of interest" description="Disordered" evidence="1">
    <location>
        <begin position="66"/>
        <end position="134"/>
    </location>
</feature>
<dbReference type="EMBL" id="JAWWNJ010000034">
    <property type="protein sequence ID" value="KAK7024726.1"/>
    <property type="molecule type" value="Genomic_DNA"/>
</dbReference>
<sequence length="238" mass="25801">MEHPKNLPVTTHFLKHEQRVRLIRSTRKVGHLLGETPLFIDSSSPIAGTFTGPKARTRNAQIYIAAPSRSSSLRAQTGDSSSEPSHASTSVRPLLGVHVPPPNRDSDPPVCAPSPASMVFPTTPAEEQHRQRTRKMARIVRTLGENVPTELVFPANAQQRHIRRTSTLNSRRRRSSKLVRSSSAASRARRDSLTRGASSLAGSPSDQAGLEALAEAESDAESASVYSTLSGVEYPKTP</sequence>
<evidence type="ECO:0000313" key="2">
    <source>
        <dbReference type="EMBL" id="KAK7024726.1"/>
    </source>
</evidence>
<feature type="compositionally biased region" description="Polar residues" evidence="1">
    <location>
        <begin position="68"/>
        <end position="91"/>
    </location>
</feature>
<feature type="region of interest" description="Disordered" evidence="1">
    <location>
        <begin position="166"/>
        <end position="238"/>
    </location>
</feature>
<reference evidence="2 3" key="1">
    <citation type="journal article" date="2024" name="J Genomics">
        <title>Draft genome sequencing and assembly of Favolaschia claudopus CIRM-BRFM 2984 isolated from oak limbs.</title>
        <authorList>
            <person name="Navarro D."/>
            <person name="Drula E."/>
            <person name="Chaduli D."/>
            <person name="Cazenave R."/>
            <person name="Ahrendt S."/>
            <person name="Wang J."/>
            <person name="Lipzen A."/>
            <person name="Daum C."/>
            <person name="Barry K."/>
            <person name="Grigoriev I.V."/>
            <person name="Favel A."/>
            <person name="Rosso M.N."/>
            <person name="Martin F."/>
        </authorList>
    </citation>
    <scope>NUCLEOTIDE SEQUENCE [LARGE SCALE GENOMIC DNA]</scope>
    <source>
        <strain evidence="2 3">CIRM-BRFM 2984</strain>
    </source>
</reference>
<evidence type="ECO:0000313" key="3">
    <source>
        <dbReference type="Proteomes" id="UP001362999"/>
    </source>
</evidence>
<comment type="caution">
    <text evidence="2">The sequence shown here is derived from an EMBL/GenBank/DDBJ whole genome shotgun (WGS) entry which is preliminary data.</text>
</comment>
<evidence type="ECO:0000256" key="1">
    <source>
        <dbReference type="SAM" id="MobiDB-lite"/>
    </source>
</evidence>
<feature type="compositionally biased region" description="Basic residues" evidence="1">
    <location>
        <begin position="166"/>
        <end position="177"/>
    </location>
</feature>
<accession>A0AAW0BDC3</accession>
<keyword evidence="3" id="KW-1185">Reference proteome</keyword>
<feature type="non-terminal residue" evidence="2">
    <location>
        <position position="238"/>
    </location>
</feature>
<organism evidence="2 3">
    <name type="scientific">Favolaschia claudopus</name>
    <dbReference type="NCBI Taxonomy" id="2862362"/>
    <lineage>
        <taxon>Eukaryota</taxon>
        <taxon>Fungi</taxon>
        <taxon>Dikarya</taxon>
        <taxon>Basidiomycota</taxon>
        <taxon>Agaricomycotina</taxon>
        <taxon>Agaricomycetes</taxon>
        <taxon>Agaricomycetidae</taxon>
        <taxon>Agaricales</taxon>
        <taxon>Marasmiineae</taxon>
        <taxon>Mycenaceae</taxon>
        <taxon>Favolaschia</taxon>
    </lineage>
</organism>
<feature type="compositionally biased region" description="Polar residues" evidence="1">
    <location>
        <begin position="196"/>
        <end position="206"/>
    </location>
</feature>
<dbReference type="AlphaFoldDB" id="A0AAW0BDC3"/>
<name>A0AAW0BDC3_9AGAR</name>
<dbReference type="Proteomes" id="UP001362999">
    <property type="component" value="Unassembled WGS sequence"/>
</dbReference>
<gene>
    <name evidence="2" type="ORF">R3P38DRAFT_2488405</name>
</gene>
<protein>
    <submittedName>
        <fullName evidence="2">Uncharacterized protein</fullName>
    </submittedName>
</protein>